<dbReference type="AlphaFoldDB" id="A0A1H1R871"/>
<sequence>MTKSNKKLDLKFTSLEFFDSIVVSTVKEDTIIEKEHIDDLREICTSHFGNKNFVYITHRKNNYNVNPVIYIDLIQVNTLKGIAVLSDNLGRLKTANFEKNFSPVPYELFDNKEEALIWAKGIVSTES</sequence>
<proteinExistence type="predicted"/>
<dbReference type="Proteomes" id="UP000198858">
    <property type="component" value="Chromosome I"/>
</dbReference>
<name>A0A1H1R871_9FLAO</name>
<accession>A0A1H1R871</accession>
<gene>
    <name evidence="1" type="ORF">SAMN04488552_2768</name>
</gene>
<protein>
    <recommendedName>
        <fullName evidence="3">SpoIIAA-like</fullName>
    </recommendedName>
</protein>
<keyword evidence="2" id="KW-1185">Reference proteome</keyword>
<dbReference type="STRING" id="1250231.SAMN04488552_2768"/>
<evidence type="ECO:0000313" key="1">
    <source>
        <dbReference type="EMBL" id="SDS31089.1"/>
    </source>
</evidence>
<evidence type="ECO:0000313" key="2">
    <source>
        <dbReference type="Proteomes" id="UP000198858"/>
    </source>
</evidence>
<reference evidence="1 2" key="1">
    <citation type="submission" date="2016-10" db="EMBL/GenBank/DDBJ databases">
        <authorList>
            <person name="Varghese N."/>
            <person name="Submissions S."/>
        </authorList>
    </citation>
    <scope>NUCLEOTIDE SEQUENCE [LARGE SCALE GENOMIC DNA]</scope>
    <source>
        <strain evidence="1 2">Mar_2010_102</strain>
    </source>
</reference>
<dbReference type="RefSeq" id="WP_089663368.1">
    <property type="nucleotide sequence ID" value="NZ_LT629745.1"/>
</dbReference>
<dbReference type="EMBL" id="LT629745">
    <property type="protein sequence ID" value="SDS31089.1"/>
    <property type="molecule type" value="Genomic_DNA"/>
</dbReference>
<evidence type="ECO:0008006" key="3">
    <source>
        <dbReference type="Google" id="ProtNLM"/>
    </source>
</evidence>
<organism evidence="1 2">
    <name type="scientific">Christiangramia echinicola</name>
    <dbReference type="NCBI Taxonomy" id="279359"/>
    <lineage>
        <taxon>Bacteria</taxon>
        <taxon>Pseudomonadati</taxon>
        <taxon>Bacteroidota</taxon>
        <taxon>Flavobacteriia</taxon>
        <taxon>Flavobacteriales</taxon>
        <taxon>Flavobacteriaceae</taxon>
        <taxon>Christiangramia</taxon>
    </lineage>
</organism>